<reference evidence="2 3" key="1">
    <citation type="submission" date="2017-04" db="EMBL/GenBank/DDBJ databases">
        <title>The whole genome sequencing and assembly of Halobacillus mangrovi strain.</title>
        <authorList>
            <person name="Lee S.-J."/>
            <person name="Park M.-K."/>
            <person name="Kim J.-Y."/>
            <person name="Lee Y.-J."/>
            <person name="Yi H."/>
            <person name="Bahn Y.-S."/>
            <person name="Kim J.F."/>
            <person name="Lee D.-W."/>
        </authorList>
    </citation>
    <scope>NUCLEOTIDE SEQUENCE [LARGE SCALE GENOMIC DNA]</scope>
    <source>
        <strain evidence="2 3">KTB 131</strain>
    </source>
</reference>
<gene>
    <name evidence="2" type="ORF">HM131_20410</name>
</gene>
<name>A0A1W6A1A9_9BACI</name>
<feature type="transmembrane region" description="Helical" evidence="1">
    <location>
        <begin position="82"/>
        <end position="103"/>
    </location>
</feature>
<sequence>MPQSQGYMKPTHSNCKKYQFYHVMIAMNDGSSADGIITDVQEDGITMLTSEDVEVDENGNPVDEQRQYGYGRRRARRFRRSFFPLAALTALALFPYLTPYPYYYSPYPYYGYPYYY</sequence>
<keyword evidence="1" id="KW-1133">Transmembrane helix</keyword>
<dbReference type="STRING" id="402384.HM131_20410"/>
<keyword evidence="1" id="KW-0472">Membrane</keyword>
<dbReference type="AlphaFoldDB" id="A0A1W6A1A9"/>
<keyword evidence="3" id="KW-1185">Reference proteome</keyword>
<organism evidence="2 3">
    <name type="scientific">Halobacillus mangrovi</name>
    <dbReference type="NCBI Taxonomy" id="402384"/>
    <lineage>
        <taxon>Bacteria</taxon>
        <taxon>Bacillati</taxon>
        <taxon>Bacillota</taxon>
        <taxon>Bacilli</taxon>
        <taxon>Bacillales</taxon>
        <taxon>Bacillaceae</taxon>
        <taxon>Halobacillus</taxon>
    </lineage>
</organism>
<dbReference type="Proteomes" id="UP000192527">
    <property type="component" value="Chromosome"/>
</dbReference>
<evidence type="ECO:0000313" key="3">
    <source>
        <dbReference type="Proteomes" id="UP000192527"/>
    </source>
</evidence>
<dbReference type="OrthoDB" id="2628646at2"/>
<dbReference type="EMBL" id="CP020772">
    <property type="protein sequence ID" value="ARI79291.1"/>
    <property type="molecule type" value="Genomic_DNA"/>
</dbReference>
<evidence type="ECO:0000256" key="1">
    <source>
        <dbReference type="SAM" id="Phobius"/>
    </source>
</evidence>
<accession>A0A1W6A1A9</accession>
<protein>
    <submittedName>
        <fullName evidence="2">Uncharacterized protein</fullName>
    </submittedName>
</protein>
<keyword evidence="1" id="KW-0812">Transmembrane</keyword>
<proteinExistence type="predicted"/>
<dbReference type="KEGG" id="hmn:HM131_20410"/>
<evidence type="ECO:0000313" key="2">
    <source>
        <dbReference type="EMBL" id="ARI79291.1"/>
    </source>
</evidence>